<organism evidence="2 3">
    <name type="scientific">Nocardioides nanhaiensis</name>
    <dbReference type="NCBI Taxonomy" id="1476871"/>
    <lineage>
        <taxon>Bacteria</taxon>
        <taxon>Bacillati</taxon>
        <taxon>Actinomycetota</taxon>
        <taxon>Actinomycetes</taxon>
        <taxon>Propionibacteriales</taxon>
        <taxon>Nocardioidaceae</taxon>
        <taxon>Nocardioides</taxon>
    </lineage>
</organism>
<feature type="domain" description="DNA-binding phage zinc finger" evidence="1">
    <location>
        <begin position="47"/>
        <end position="88"/>
    </location>
</feature>
<gene>
    <name evidence="2" type="ORF">GCM10023226_41150</name>
</gene>
<dbReference type="Proteomes" id="UP001500621">
    <property type="component" value="Unassembled WGS sequence"/>
</dbReference>
<protein>
    <recommendedName>
        <fullName evidence="1">DNA-binding phage zinc finger domain-containing protein</fullName>
    </recommendedName>
</protein>
<keyword evidence="3" id="KW-1185">Reference proteome</keyword>
<accession>A0ABP8X0K9</accession>
<evidence type="ECO:0000259" key="1">
    <source>
        <dbReference type="Pfam" id="PF24623"/>
    </source>
</evidence>
<dbReference type="EMBL" id="BAABIM010000005">
    <property type="protein sequence ID" value="GAA4698358.1"/>
    <property type="molecule type" value="Genomic_DNA"/>
</dbReference>
<dbReference type="InterPro" id="IPR056911">
    <property type="entry name" value="Phage_Znf_bind_put"/>
</dbReference>
<dbReference type="Pfam" id="PF24623">
    <property type="entry name" value="Phage_zn_bind_8"/>
    <property type="match status" value="1"/>
</dbReference>
<evidence type="ECO:0000313" key="2">
    <source>
        <dbReference type="EMBL" id="GAA4698358.1"/>
    </source>
</evidence>
<sequence>MKPLEMSNHTTVPCPACGAPTSQACDRPRTCTDRIWRAINAWWLGYRAETLAVPCPVTACRAPINQPCINVRRGDYHELRLKAASAARGGVR</sequence>
<dbReference type="RefSeq" id="WP_425576655.1">
    <property type="nucleotide sequence ID" value="NZ_BAABIM010000005.1"/>
</dbReference>
<reference evidence="3" key="1">
    <citation type="journal article" date="2019" name="Int. J. Syst. Evol. Microbiol.">
        <title>The Global Catalogue of Microorganisms (GCM) 10K type strain sequencing project: providing services to taxonomists for standard genome sequencing and annotation.</title>
        <authorList>
            <consortium name="The Broad Institute Genomics Platform"/>
            <consortium name="The Broad Institute Genome Sequencing Center for Infectious Disease"/>
            <person name="Wu L."/>
            <person name="Ma J."/>
        </authorList>
    </citation>
    <scope>NUCLEOTIDE SEQUENCE [LARGE SCALE GENOMIC DNA]</scope>
    <source>
        <strain evidence="3">JCM 18127</strain>
    </source>
</reference>
<proteinExistence type="predicted"/>
<comment type="caution">
    <text evidence="2">The sequence shown here is derived from an EMBL/GenBank/DDBJ whole genome shotgun (WGS) entry which is preliminary data.</text>
</comment>
<name>A0ABP8X0K9_9ACTN</name>
<dbReference type="PROSITE" id="PS51257">
    <property type="entry name" value="PROKAR_LIPOPROTEIN"/>
    <property type="match status" value="1"/>
</dbReference>
<evidence type="ECO:0000313" key="3">
    <source>
        <dbReference type="Proteomes" id="UP001500621"/>
    </source>
</evidence>